<reference evidence="6" key="1">
    <citation type="journal article" date="2019" name="Int. J. Syst. Evol. Microbiol.">
        <title>The Global Catalogue of Microorganisms (GCM) 10K type strain sequencing project: providing services to taxonomists for standard genome sequencing and annotation.</title>
        <authorList>
            <consortium name="The Broad Institute Genomics Platform"/>
            <consortium name="The Broad Institute Genome Sequencing Center for Infectious Disease"/>
            <person name="Wu L."/>
            <person name="Ma J."/>
        </authorList>
    </citation>
    <scope>NUCLEOTIDE SEQUENCE [LARGE SCALE GENOMIC DNA]</scope>
    <source>
        <strain evidence="6">JCM 17805</strain>
    </source>
</reference>
<dbReference type="PRINTS" id="PR00050">
    <property type="entry name" value="COLDSHOCK"/>
</dbReference>
<dbReference type="SUPFAM" id="SSF50249">
    <property type="entry name" value="Nucleic acid-binding proteins"/>
    <property type="match status" value="1"/>
</dbReference>
<name>A0ABP8V4C3_9GAMM</name>
<dbReference type="PANTHER" id="PTHR12962">
    <property type="entry name" value="CALCIUM-REGULATED HEAT STABLE PROTEIN CRHSP-24-RELATED"/>
    <property type="match status" value="1"/>
</dbReference>
<evidence type="ECO:0000256" key="2">
    <source>
        <dbReference type="RuleBase" id="RU000408"/>
    </source>
</evidence>
<evidence type="ECO:0000313" key="6">
    <source>
        <dbReference type="Proteomes" id="UP001500604"/>
    </source>
</evidence>
<dbReference type="CDD" id="cd04458">
    <property type="entry name" value="CSP_CDS"/>
    <property type="match status" value="1"/>
</dbReference>
<dbReference type="PANTHER" id="PTHR12962:SF1">
    <property type="entry name" value="COLD SHOCK DOMAIN-CONTAINING PROTEIN CG9705"/>
    <property type="match status" value="1"/>
</dbReference>
<dbReference type="Gene3D" id="2.40.50.140">
    <property type="entry name" value="Nucleic acid-binding proteins"/>
    <property type="match status" value="1"/>
</dbReference>
<keyword evidence="3" id="KW-1133">Transmembrane helix</keyword>
<dbReference type="SMART" id="SM00357">
    <property type="entry name" value="CSP"/>
    <property type="match status" value="1"/>
</dbReference>
<accession>A0ABP8V4C3</accession>
<feature type="transmembrane region" description="Helical" evidence="3">
    <location>
        <begin position="89"/>
        <end position="106"/>
    </location>
</feature>
<dbReference type="InterPro" id="IPR002059">
    <property type="entry name" value="CSP_DNA-bd"/>
</dbReference>
<dbReference type="InterPro" id="IPR019844">
    <property type="entry name" value="CSD_CS"/>
</dbReference>
<evidence type="ECO:0000259" key="4">
    <source>
        <dbReference type="PROSITE" id="PS51857"/>
    </source>
</evidence>
<gene>
    <name evidence="5" type="ORF">GCM10023116_31270</name>
</gene>
<keyword evidence="6" id="KW-1185">Reference proteome</keyword>
<comment type="caution">
    <text evidence="5">The sequence shown here is derived from an EMBL/GenBank/DDBJ whole genome shotgun (WGS) entry which is preliminary data.</text>
</comment>
<keyword evidence="1" id="KW-0597">Phosphoprotein</keyword>
<proteinExistence type="predicted"/>
<sequence length="182" mass="20480">MYKGRLKSWNDDRGFGFIQSDELSNDVFIHISALKGLARKPRVGDTINFDVEQQSNGKQRATNCSIDGVQKVAPRSRQNHYQKRTVNRFIGRLVLIGVVAGAVYGYQELSERDVVPQPQNIMSVFETRESSRTPAFSCNGKTHCSQMTSCAEARFYLDNCPGTQIDGDHDGEPCERQLCKGW</sequence>
<dbReference type="Proteomes" id="UP001500604">
    <property type="component" value="Unassembled WGS sequence"/>
</dbReference>
<evidence type="ECO:0000256" key="1">
    <source>
        <dbReference type="ARBA" id="ARBA00022553"/>
    </source>
</evidence>
<organism evidence="5 6">
    <name type="scientific">Kistimonas scapharcae</name>
    <dbReference type="NCBI Taxonomy" id="1036133"/>
    <lineage>
        <taxon>Bacteria</taxon>
        <taxon>Pseudomonadati</taxon>
        <taxon>Pseudomonadota</taxon>
        <taxon>Gammaproteobacteria</taxon>
        <taxon>Oceanospirillales</taxon>
        <taxon>Endozoicomonadaceae</taxon>
        <taxon>Kistimonas</taxon>
    </lineage>
</organism>
<dbReference type="PROSITE" id="PS51857">
    <property type="entry name" value="CSD_2"/>
    <property type="match status" value="1"/>
</dbReference>
<dbReference type="InterPro" id="IPR052069">
    <property type="entry name" value="Ca-reg_mRNA-binding_domain"/>
</dbReference>
<protein>
    <submittedName>
        <fullName evidence="5">Excalibur calcium-binding domain-containing protein</fullName>
    </submittedName>
</protein>
<dbReference type="InterPro" id="IPR008613">
    <property type="entry name" value="Excalibur_Ca-bd_domain"/>
</dbReference>
<keyword evidence="3" id="KW-0812">Transmembrane</keyword>
<evidence type="ECO:0000256" key="3">
    <source>
        <dbReference type="SAM" id="Phobius"/>
    </source>
</evidence>
<feature type="domain" description="CSD" evidence="4">
    <location>
        <begin position="1"/>
        <end position="66"/>
    </location>
</feature>
<comment type="subcellular location">
    <subcellularLocation>
        <location evidence="2">Cytoplasm</location>
    </subcellularLocation>
</comment>
<dbReference type="Pfam" id="PF00313">
    <property type="entry name" value="CSD"/>
    <property type="match status" value="1"/>
</dbReference>
<dbReference type="EMBL" id="BAABFL010000423">
    <property type="protein sequence ID" value="GAA4650844.1"/>
    <property type="molecule type" value="Genomic_DNA"/>
</dbReference>
<keyword evidence="3" id="KW-0472">Membrane</keyword>
<dbReference type="Pfam" id="PF05901">
    <property type="entry name" value="Excalibur"/>
    <property type="match status" value="1"/>
</dbReference>
<evidence type="ECO:0000313" key="5">
    <source>
        <dbReference type="EMBL" id="GAA4650844.1"/>
    </source>
</evidence>
<dbReference type="PROSITE" id="PS00352">
    <property type="entry name" value="CSD_1"/>
    <property type="match status" value="1"/>
</dbReference>
<dbReference type="InterPro" id="IPR011129">
    <property type="entry name" value="CSD"/>
</dbReference>
<dbReference type="InterPro" id="IPR012340">
    <property type="entry name" value="NA-bd_OB-fold"/>
</dbReference>